<feature type="region of interest" description="Disordered" evidence="1">
    <location>
        <begin position="1"/>
        <end position="20"/>
    </location>
</feature>
<proteinExistence type="predicted"/>
<reference evidence="2 3" key="1">
    <citation type="journal article" date="2021" name="Sci. Rep.">
        <title>Chromosome anchoring in Senegalese sole (Solea senegalensis) reveals sex-associated markers and genome rearrangements in flatfish.</title>
        <authorList>
            <person name="Guerrero-Cozar I."/>
            <person name="Gomez-Garrido J."/>
            <person name="Berbel C."/>
            <person name="Martinez-Blanch J.F."/>
            <person name="Alioto T."/>
            <person name="Claros M.G."/>
            <person name="Gagnaire P.A."/>
            <person name="Manchado M."/>
        </authorList>
    </citation>
    <scope>NUCLEOTIDE SEQUENCE [LARGE SCALE GENOMIC DNA]</scope>
    <source>
        <strain evidence="2">Sse05_10M</strain>
    </source>
</reference>
<evidence type="ECO:0000313" key="2">
    <source>
        <dbReference type="EMBL" id="KAG7510085.1"/>
    </source>
</evidence>
<feature type="compositionally biased region" description="Basic residues" evidence="1">
    <location>
        <begin position="106"/>
        <end position="117"/>
    </location>
</feature>
<protein>
    <submittedName>
        <fullName evidence="2">Uncharacterized protein</fullName>
    </submittedName>
</protein>
<feature type="region of interest" description="Disordered" evidence="1">
    <location>
        <begin position="98"/>
        <end position="171"/>
    </location>
</feature>
<dbReference type="EMBL" id="JAGKHQ010000008">
    <property type="protein sequence ID" value="KAG7510085.1"/>
    <property type="molecule type" value="Genomic_DNA"/>
</dbReference>
<name>A0AAV6RXJ1_SOLSE</name>
<comment type="caution">
    <text evidence="2">The sequence shown here is derived from an EMBL/GenBank/DDBJ whole genome shotgun (WGS) entry which is preliminary data.</text>
</comment>
<sequence>MVSISTAREETSKLAATGPKTSSSKTVFVLNWDRLTLRRVRTLRLSQAGSAAVGFTNNASNQENTLALCEKFVWTVHCLRTEIIYDLPSAGEVEENLSFLSGGRGGHQRQQSRKQKSNHPAEAEGRLTATPAETDRPNEAEEDSSDLGRHGRLKIKPLFQRPQANPEELVE</sequence>
<dbReference type="Proteomes" id="UP000693946">
    <property type="component" value="Linkage Group LG16"/>
</dbReference>
<dbReference type="AlphaFoldDB" id="A0AAV6RXJ1"/>
<evidence type="ECO:0000256" key="1">
    <source>
        <dbReference type="SAM" id="MobiDB-lite"/>
    </source>
</evidence>
<accession>A0AAV6RXJ1</accession>
<gene>
    <name evidence="2" type="ORF">JOB18_012663</name>
</gene>
<keyword evidence="3" id="KW-1185">Reference proteome</keyword>
<evidence type="ECO:0000313" key="3">
    <source>
        <dbReference type="Proteomes" id="UP000693946"/>
    </source>
</evidence>
<organism evidence="2 3">
    <name type="scientific">Solea senegalensis</name>
    <name type="common">Senegalese sole</name>
    <dbReference type="NCBI Taxonomy" id="28829"/>
    <lineage>
        <taxon>Eukaryota</taxon>
        <taxon>Metazoa</taxon>
        <taxon>Chordata</taxon>
        <taxon>Craniata</taxon>
        <taxon>Vertebrata</taxon>
        <taxon>Euteleostomi</taxon>
        <taxon>Actinopterygii</taxon>
        <taxon>Neopterygii</taxon>
        <taxon>Teleostei</taxon>
        <taxon>Neoteleostei</taxon>
        <taxon>Acanthomorphata</taxon>
        <taxon>Carangaria</taxon>
        <taxon>Pleuronectiformes</taxon>
        <taxon>Pleuronectoidei</taxon>
        <taxon>Soleidae</taxon>
        <taxon>Solea</taxon>
    </lineage>
</organism>